<dbReference type="PANTHER" id="PTHR45588:SF1">
    <property type="entry name" value="WW DOMAIN-CONTAINING PROTEIN"/>
    <property type="match status" value="1"/>
</dbReference>
<dbReference type="SMART" id="SM00028">
    <property type="entry name" value="TPR"/>
    <property type="match status" value="2"/>
</dbReference>
<dbReference type="Gene3D" id="1.25.40.10">
    <property type="entry name" value="Tetratricopeptide repeat domain"/>
    <property type="match status" value="2"/>
</dbReference>
<dbReference type="SUPFAM" id="SSF48452">
    <property type="entry name" value="TPR-like"/>
    <property type="match status" value="2"/>
</dbReference>
<evidence type="ECO:0008006" key="4">
    <source>
        <dbReference type="Google" id="ProtNLM"/>
    </source>
</evidence>
<reference evidence="2 3" key="1">
    <citation type="journal article" date="2019" name="Int. J. Syst. Evol. Microbiol.">
        <title>The Global Catalogue of Microorganisms (GCM) 10K type strain sequencing project: providing services to taxonomists for standard genome sequencing and annotation.</title>
        <authorList>
            <consortium name="The Broad Institute Genomics Platform"/>
            <consortium name="The Broad Institute Genome Sequencing Center for Infectious Disease"/>
            <person name="Wu L."/>
            <person name="Ma J."/>
        </authorList>
    </citation>
    <scope>NUCLEOTIDE SEQUENCE [LARGE SCALE GENOMIC DNA]</scope>
    <source>
        <strain evidence="2 3">JCM 3053</strain>
    </source>
</reference>
<name>A0ABN3EBV7_9ACTN</name>
<dbReference type="PROSITE" id="PS50005">
    <property type="entry name" value="TPR"/>
    <property type="match status" value="1"/>
</dbReference>
<keyword evidence="1" id="KW-0802">TPR repeat</keyword>
<dbReference type="PANTHER" id="PTHR45588">
    <property type="entry name" value="TPR DOMAIN-CONTAINING PROTEIN"/>
    <property type="match status" value="1"/>
</dbReference>
<dbReference type="RefSeq" id="WP_234849308.1">
    <property type="nucleotide sequence ID" value="NZ_BAAART010000157.1"/>
</dbReference>
<dbReference type="EMBL" id="BAAART010000157">
    <property type="protein sequence ID" value="GAA2253833.1"/>
    <property type="molecule type" value="Genomic_DNA"/>
</dbReference>
<dbReference type="Proteomes" id="UP001501474">
    <property type="component" value="Unassembled WGS sequence"/>
</dbReference>
<evidence type="ECO:0000313" key="3">
    <source>
        <dbReference type="Proteomes" id="UP001501474"/>
    </source>
</evidence>
<keyword evidence="3" id="KW-1185">Reference proteome</keyword>
<feature type="repeat" description="TPR" evidence="1">
    <location>
        <begin position="21"/>
        <end position="54"/>
    </location>
</feature>
<evidence type="ECO:0000256" key="1">
    <source>
        <dbReference type="PROSITE-ProRule" id="PRU00339"/>
    </source>
</evidence>
<dbReference type="Pfam" id="PF13181">
    <property type="entry name" value="TPR_8"/>
    <property type="match status" value="1"/>
</dbReference>
<comment type="caution">
    <text evidence="2">The sequence shown here is derived from an EMBL/GenBank/DDBJ whole genome shotgun (WGS) entry which is preliminary data.</text>
</comment>
<protein>
    <recommendedName>
        <fullName evidence="4">Tetratricopeptide repeat protein</fullName>
    </recommendedName>
</protein>
<accession>A0ABN3EBV7</accession>
<evidence type="ECO:0000313" key="2">
    <source>
        <dbReference type="EMBL" id="GAA2253833.1"/>
    </source>
</evidence>
<sequence length="561" mass="62214">MGDYYDLGTYRRPVTTPSAAAQLWFDRGLMWTYAFHHEEAVACFERAVEADPDCAMAYWGIAYALGPNYNKPWEFFDGAELVETVQRTHTAVERAHEKAARATPVERALIGALRARYPQAQAVEDCSVWNEPYADAMRAVYELAPGDPDIATLHADAAMNLTPWQLWDLKTGRPAEGARTTEARAVLEGALATDTGFRHPGVLHLYIHLMEMSPTPEQALTVADRLRGLVPDAGHLLHMPSHLDVLCGDYRQVVSANSDAIAADEKYHRQAGAMNFYTLYRAHNHHFKIYGAMFLGQAQVALDAAAQLEAAIPEDLLRVQSPPMADWLEAFLAMRVHVLIRFGRWTEILELPAPADPELYATTVAMRHYARGVALSATGEVDRAETERDLFREAVGRVPETRMLFNNTCHDILAIASAMLDGELAYRRGEYDVAFAALERSILLDDNLPYDEPWGWMQPTRHAYGALLLEQGRVAEAEAVYRADLGLDDTLPRPLQHPNNVWALHGFHECLLRTGKTGEAAIVAHQLKLATALADVPVEASCFCRLDTTALSAAASDGCCH</sequence>
<dbReference type="InterPro" id="IPR011990">
    <property type="entry name" value="TPR-like_helical_dom_sf"/>
</dbReference>
<dbReference type="InterPro" id="IPR019734">
    <property type="entry name" value="TPR_rpt"/>
</dbReference>
<proteinExistence type="predicted"/>
<organism evidence="2 3">
    <name type="scientific">Streptomyces indiaensis</name>
    <dbReference type="NCBI Taxonomy" id="284033"/>
    <lineage>
        <taxon>Bacteria</taxon>
        <taxon>Bacillati</taxon>
        <taxon>Actinomycetota</taxon>
        <taxon>Actinomycetes</taxon>
        <taxon>Kitasatosporales</taxon>
        <taxon>Streptomycetaceae</taxon>
        <taxon>Streptomyces</taxon>
    </lineage>
</organism>
<gene>
    <name evidence="2" type="ORF">GCM10010104_58470</name>
</gene>